<dbReference type="AlphaFoldDB" id="A0A0R2HYW1"/>
<dbReference type="Gene3D" id="3.40.50.1580">
    <property type="entry name" value="Nucleoside phosphorylase domain"/>
    <property type="match status" value="1"/>
</dbReference>
<evidence type="ECO:0000259" key="4">
    <source>
        <dbReference type="Pfam" id="PF01048"/>
    </source>
</evidence>
<dbReference type="RefSeq" id="WP_034568262.1">
    <property type="nucleotide sequence ID" value="NZ_JQBS01000001.1"/>
</dbReference>
<organism evidence="5 6">
    <name type="scientific">Carnobacterium divergens DSM 20623</name>
    <dbReference type="NCBI Taxonomy" id="1449336"/>
    <lineage>
        <taxon>Bacteria</taxon>
        <taxon>Bacillati</taxon>
        <taxon>Bacillota</taxon>
        <taxon>Bacilli</taxon>
        <taxon>Lactobacillales</taxon>
        <taxon>Carnobacteriaceae</taxon>
        <taxon>Carnobacterium</taxon>
    </lineage>
</organism>
<protein>
    <recommendedName>
        <fullName evidence="2">Uridine phosphorylase</fullName>
        <ecNumber evidence="1">2.4.2.3</ecNumber>
    </recommendedName>
</protein>
<accession>A0A0R2HYW1</accession>
<proteinExistence type="predicted"/>
<comment type="catalytic activity">
    <reaction evidence="3">
        <text>uridine + phosphate = alpha-D-ribose 1-phosphate + uracil</text>
        <dbReference type="Rhea" id="RHEA:24388"/>
        <dbReference type="ChEBI" id="CHEBI:16704"/>
        <dbReference type="ChEBI" id="CHEBI:17568"/>
        <dbReference type="ChEBI" id="CHEBI:43474"/>
        <dbReference type="ChEBI" id="CHEBI:57720"/>
        <dbReference type="EC" id="2.4.2.3"/>
    </reaction>
</comment>
<dbReference type="SUPFAM" id="SSF53167">
    <property type="entry name" value="Purine and uridine phosphorylases"/>
    <property type="match status" value="1"/>
</dbReference>
<dbReference type="EC" id="2.4.2.3" evidence="1"/>
<keyword evidence="6" id="KW-1185">Reference proteome</keyword>
<name>A0A0R2HYW1_CARDV</name>
<dbReference type="GO" id="GO:0004850">
    <property type="term" value="F:uridine phosphorylase activity"/>
    <property type="evidence" value="ECO:0007669"/>
    <property type="project" value="UniProtKB-EC"/>
</dbReference>
<dbReference type="InterPro" id="IPR000845">
    <property type="entry name" value="Nucleoside_phosphorylase_d"/>
</dbReference>
<gene>
    <name evidence="5" type="ORF">IV74_GL001210</name>
</gene>
<feature type="domain" description="Nucleoside phosphorylase" evidence="4">
    <location>
        <begin position="18"/>
        <end position="219"/>
    </location>
</feature>
<reference evidence="5 6" key="1">
    <citation type="journal article" date="2015" name="Genome Announc.">
        <title>Expanding the biotechnology potential of lactobacilli through comparative genomics of 213 strains and associated genera.</title>
        <authorList>
            <person name="Sun Z."/>
            <person name="Harris H.M."/>
            <person name="McCann A."/>
            <person name="Guo C."/>
            <person name="Argimon S."/>
            <person name="Zhang W."/>
            <person name="Yang X."/>
            <person name="Jeffery I.B."/>
            <person name="Cooney J.C."/>
            <person name="Kagawa T.F."/>
            <person name="Liu W."/>
            <person name="Song Y."/>
            <person name="Salvetti E."/>
            <person name="Wrobel A."/>
            <person name="Rasinkangas P."/>
            <person name="Parkhill J."/>
            <person name="Rea M.C."/>
            <person name="O'Sullivan O."/>
            <person name="Ritari J."/>
            <person name="Douillard F.P."/>
            <person name="Paul Ross R."/>
            <person name="Yang R."/>
            <person name="Briner A.E."/>
            <person name="Felis G.E."/>
            <person name="de Vos W.M."/>
            <person name="Barrangou R."/>
            <person name="Klaenhammer T.R."/>
            <person name="Caufield P.W."/>
            <person name="Cui Y."/>
            <person name="Zhang H."/>
            <person name="O'Toole P.W."/>
        </authorList>
    </citation>
    <scope>NUCLEOTIDE SEQUENCE [LARGE SCALE GENOMIC DNA]</scope>
    <source>
        <strain evidence="5 6">DSM 20623</strain>
    </source>
</reference>
<sequence length="246" mass="26996">MNTTHLKTVTSDDLGELTLLVGDPARVALISQNWEQTRIVSQNRELTLVSGLWKGKRVSICSTGMGVGSTEIAVIELIQSGAKQFVRLGGCGAWSNDIQAGDLMFNHGMVRDKGMLANYAPDTYPATADPILLAKLTEKAIKEGFTSHVGLGMTTQSYYLGQGRDPQLSNGPKVDSAFMSYWQERHVLNCDMETAVLYLLASLYQIPAANCLVVHLSRMNLEKIEDTDYEILHQNAAELVLKACLM</sequence>
<dbReference type="PANTHER" id="PTHR43691:SF11">
    <property type="entry name" value="FI09636P-RELATED"/>
    <property type="match status" value="1"/>
</dbReference>
<evidence type="ECO:0000256" key="3">
    <source>
        <dbReference type="ARBA" id="ARBA00048447"/>
    </source>
</evidence>
<dbReference type="InterPro" id="IPR035994">
    <property type="entry name" value="Nucleoside_phosphorylase_sf"/>
</dbReference>
<dbReference type="Pfam" id="PF01048">
    <property type="entry name" value="PNP_UDP_1"/>
    <property type="match status" value="1"/>
</dbReference>
<comment type="caution">
    <text evidence="5">The sequence shown here is derived from an EMBL/GenBank/DDBJ whole genome shotgun (WGS) entry which is preliminary data.</text>
</comment>
<dbReference type="GeneID" id="89589712"/>
<dbReference type="GO" id="GO:0009116">
    <property type="term" value="P:nucleoside metabolic process"/>
    <property type="evidence" value="ECO:0007669"/>
    <property type="project" value="InterPro"/>
</dbReference>
<evidence type="ECO:0000256" key="2">
    <source>
        <dbReference type="ARBA" id="ARBA00021980"/>
    </source>
</evidence>
<dbReference type="GO" id="GO:0005829">
    <property type="term" value="C:cytosol"/>
    <property type="evidence" value="ECO:0007669"/>
    <property type="project" value="TreeGrafter"/>
</dbReference>
<evidence type="ECO:0000313" key="5">
    <source>
        <dbReference type="EMBL" id="KRN57953.1"/>
    </source>
</evidence>
<dbReference type="CDD" id="cd17767">
    <property type="entry name" value="UP_EcUdp-like"/>
    <property type="match status" value="1"/>
</dbReference>
<dbReference type="EMBL" id="JQBS01000001">
    <property type="protein sequence ID" value="KRN57953.1"/>
    <property type="molecule type" value="Genomic_DNA"/>
</dbReference>
<evidence type="ECO:0000256" key="1">
    <source>
        <dbReference type="ARBA" id="ARBA00011888"/>
    </source>
</evidence>
<dbReference type="PANTHER" id="PTHR43691">
    <property type="entry name" value="URIDINE PHOSPHORYLASE"/>
    <property type="match status" value="1"/>
</dbReference>
<evidence type="ECO:0000313" key="6">
    <source>
        <dbReference type="Proteomes" id="UP000051658"/>
    </source>
</evidence>
<dbReference type="Proteomes" id="UP000051658">
    <property type="component" value="Unassembled WGS sequence"/>
</dbReference>
<dbReference type="eggNOG" id="COG2820">
    <property type="taxonomic scope" value="Bacteria"/>
</dbReference>
<dbReference type="PATRIC" id="fig|1449336.4.peg.1236"/>